<dbReference type="PANTHER" id="PTHR37984">
    <property type="entry name" value="PROTEIN CBG26694"/>
    <property type="match status" value="1"/>
</dbReference>
<evidence type="ECO:0000313" key="1">
    <source>
        <dbReference type="EMBL" id="CAB3989620.1"/>
    </source>
</evidence>
<comment type="caution">
    <text evidence="1">The sequence shown here is derived from an EMBL/GenBank/DDBJ whole genome shotgun (WGS) entry which is preliminary data.</text>
</comment>
<name>A0A7D9HSJ8_PARCT</name>
<protein>
    <submittedName>
        <fullName evidence="1">Uncharacterized protein</fullName>
    </submittedName>
</protein>
<dbReference type="Proteomes" id="UP001152795">
    <property type="component" value="Unassembled WGS sequence"/>
</dbReference>
<dbReference type="SUPFAM" id="SSF50630">
    <property type="entry name" value="Acid proteases"/>
    <property type="match status" value="1"/>
</dbReference>
<dbReference type="OrthoDB" id="5968803at2759"/>
<dbReference type="InterPro" id="IPR021109">
    <property type="entry name" value="Peptidase_aspartic_dom_sf"/>
</dbReference>
<sequence length="421" mass="47652">MCMIGKDGQEIKDMFKFETRENGQQVITTAILFDKFEAHCKPKKNLVEPHRFLARDQNTGELVDQYVTELKTLAASCEWGDLKDDLICSRIVSGISSRVVLERLLRESELKLGKAVEICRADELSRQQMKLFGSEANHVNQVKCRGVNRVQNKSKSDKTQEVKKATEGKHEHKHNVCGNCGLIHPKGQCLAYGKQCNKCKKMNHYARMCRSSKSVDSCRQEKSDEYLFLQTVKVESVDQVRQSETEHVTLSLNNHDIQLKLDTGAEVNVIPYSTFKQVATTSKIKPKACLSAYNGGNIPVEAVCTLQCQYKGTIHNLEFYITSIKSEPVLSISACKKLGLIEFVTVIEHKEGTEAFAKRVKTEYQDVFSGIGCLERPYHIELNSAVQPVIVPPRRIPFVCGFLCYAFQAMERLHVNFKVHL</sequence>
<organism evidence="1 2">
    <name type="scientific">Paramuricea clavata</name>
    <name type="common">Red gorgonian</name>
    <name type="synonym">Violescent sea-whip</name>
    <dbReference type="NCBI Taxonomy" id="317549"/>
    <lineage>
        <taxon>Eukaryota</taxon>
        <taxon>Metazoa</taxon>
        <taxon>Cnidaria</taxon>
        <taxon>Anthozoa</taxon>
        <taxon>Octocorallia</taxon>
        <taxon>Malacalcyonacea</taxon>
        <taxon>Plexauridae</taxon>
        <taxon>Paramuricea</taxon>
    </lineage>
</organism>
<proteinExistence type="predicted"/>
<dbReference type="Gene3D" id="2.40.70.10">
    <property type="entry name" value="Acid Proteases"/>
    <property type="match status" value="1"/>
</dbReference>
<gene>
    <name evidence="1" type="ORF">PACLA_8A010569</name>
</gene>
<dbReference type="CDD" id="cd05481">
    <property type="entry name" value="retropepsin_like_LTR_1"/>
    <property type="match status" value="1"/>
</dbReference>
<evidence type="ECO:0000313" key="2">
    <source>
        <dbReference type="Proteomes" id="UP001152795"/>
    </source>
</evidence>
<keyword evidence="2" id="KW-1185">Reference proteome</keyword>
<dbReference type="InterPro" id="IPR050951">
    <property type="entry name" value="Retrovirus_Pol_polyprotein"/>
</dbReference>
<dbReference type="AlphaFoldDB" id="A0A7D9HSJ8"/>
<dbReference type="EMBL" id="CACRXK020001521">
    <property type="protein sequence ID" value="CAB3989620.1"/>
    <property type="molecule type" value="Genomic_DNA"/>
</dbReference>
<dbReference type="PANTHER" id="PTHR37984:SF9">
    <property type="entry name" value="INTEGRASE CATALYTIC DOMAIN-CONTAINING PROTEIN"/>
    <property type="match status" value="1"/>
</dbReference>
<accession>A0A7D9HSJ8</accession>
<reference evidence="1" key="1">
    <citation type="submission" date="2020-04" db="EMBL/GenBank/DDBJ databases">
        <authorList>
            <person name="Alioto T."/>
            <person name="Alioto T."/>
            <person name="Gomez Garrido J."/>
        </authorList>
    </citation>
    <scope>NUCLEOTIDE SEQUENCE</scope>
    <source>
        <strain evidence="1">A484AB</strain>
    </source>
</reference>